<keyword evidence="4" id="KW-0812">Transmembrane</keyword>
<dbReference type="PANTHER" id="PTHR48060:SF24">
    <property type="entry name" value="NON-SPECIFIC SERINE_THREONINE PROTEIN KINASE"/>
    <property type="match status" value="1"/>
</dbReference>
<dbReference type="Pfam" id="PF00560">
    <property type="entry name" value="LRR_1"/>
    <property type="match status" value="1"/>
</dbReference>
<protein>
    <submittedName>
        <fullName evidence="6">LRR receptor-like kinase resistance protein</fullName>
    </submittedName>
</protein>
<keyword evidence="6" id="KW-0675">Receptor</keyword>
<dbReference type="InterPro" id="IPR013210">
    <property type="entry name" value="LRR_N_plant-typ"/>
</dbReference>
<evidence type="ECO:0000256" key="3">
    <source>
        <dbReference type="ARBA" id="ARBA00022737"/>
    </source>
</evidence>
<reference evidence="6 7" key="2">
    <citation type="journal article" date="2017" name="Front. Plant Sci.">
        <title>Gene Classification and Mining of Molecular Markers Useful in Red Clover (Trifolium pratense) Breeding.</title>
        <authorList>
            <person name="Istvanek J."/>
            <person name="Dluhosova J."/>
            <person name="Dluhos P."/>
            <person name="Patkova L."/>
            <person name="Nedelnik J."/>
            <person name="Repkova J."/>
        </authorList>
    </citation>
    <scope>NUCLEOTIDE SEQUENCE [LARGE SCALE GENOMIC DNA]</scope>
    <source>
        <strain evidence="7">cv. Tatra</strain>
        <tissue evidence="6">Young leaves</tissue>
    </source>
</reference>
<evidence type="ECO:0000256" key="2">
    <source>
        <dbReference type="ARBA" id="ARBA00022729"/>
    </source>
</evidence>
<keyword evidence="2" id="KW-0732">Signal</keyword>
<evidence type="ECO:0000259" key="5">
    <source>
        <dbReference type="Pfam" id="PF08263"/>
    </source>
</evidence>
<feature type="transmembrane region" description="Helical" evidence="4">
    <location>
        <begin position="7"/>
        <end position="27"/>
    </location>
</feature>
<dbReference type="Pfam" id="PF13855">
    <property type="entry name" value="LRR_8"/>
    <property type="match status" value="1"/>
</dbReference>
<dbReference type="GO" id="GO:0016301">
    <property type="term" value="F:kinase activity"/>
    <property type="evidence" value="ECO:0007669"/>
    <property type="project" value="UniProtKB-KW"/>
</dbReference>
<keyword evidence="4" id="KW-0472">Membrane</keyword>
<gene>
    <name evidence="6" type="ORF">L195_g047675</name>
</gene>
<name>A0A2K3MLA0_TRIPR</name>
<proteinExistence type="predicted"/>
<evidence type="ECO:0000313" key="7">
    <source>
        <dbReference type="Proteomes" id="UP000236291"/>
    </source>
</evidence>
<dbReference type="Gene3D" id="3.80.10.10">
    <property type="entry name" value="Ribonuclease Inhibitor"/>
    <property type="match status" value="2"/>
</dbReference>
<evidence type="ECO:0000256" key="4">
    <source>
        <dbReference type="SAM" id="Phobius"/>
    </source>
</evidence>
<dbReference type="SUPFAM" id="SSF52058">
    <property type="entry name" value="L domain-like"/>
    <property type="match status" value="1"/>
</dbReference>
<dbReference type="EMBL" id="ASHM01066573">
    <property type="protein sequence ID" value="PNX91544.1"/>
    <property type="molecule type" value="Genomic_DNA"/>
</dbReference>
<keyword evidence="6" id="KW-0418">Kinase</keyword>
<keyword evidence="4" id="KW-1133">Transmembrane helix</keyword>
<accession>A0A2K3MLA0</accession>
<dbReference type="InterPro" id="IPR032675">
    <property type="entry name" value="LRR_dom_sf"/>
</dbReference>
<dbReference type="STRING" id="57577.A0A2K3MLA0"/>
<dbReference type="InterPro" id="IPR053211">
    <property type="entry name" value="DNA_repair-toleration"/>
</dbReference>
<dbReference type="ExpressionAtlas" id="A0A2K3MLA0">
    <property type="expression patterns" value="baseline"/>
</dbReference>
<dbReference type="InterPro" id="IPR001611">
    <property type="entry name" value="Leu-rich_rpt"/>
</dbReference>
<dbReference type="Proteomes" id="UP000236291">
    <property type="component" value="Unassembled WGS sequence"/>
</dbReference>
<feature type="non-terminal residue" evidence="6">
    <location>
        <position position="263"/>
    </location>
</feature>
<dbReference type="PANTHER" id="PTHR48060">
    <property type="entry name" value="DNA DAMAGE-REPAIR/TOLERATION PROTEIN DRT100"/>
    <property type="match status" value="1"/>
</dbReference>
<sequence length="263" mass="28884">MFSSIKFISFTQFNFIIFFFSIFLFLASQYDAVSLYSDKLTLLRLKNSLSDPTGVLSSWSPSSGHCSWYGVHCDSSSRVVALNITGAGDGNRSSHPCSDFGMFPLYGFGIRRSCLGFKGSLFGKFPSLISELTELRVLSLPFNGLVGSIPQEIWSMEKLEVLDLEGNFISGYLPFKFQGLRKMRVLNLGFNKIVGVVPSVLSSLESLEVLNLASNDLNGSVPGFVGKFRGVYLSFNQFSGVIPEEIGENCGKLEHLDLSGNSL</sequence>
<keyword evidence="3" id="KW-0677">Repeat</keyword>
<keyword evidence="6" id="KW-0808">Transferase</keyword>
<evidence type="ECO:0000313" key="6">
    <source>
        <dbReference type="EMBL" id="PNX91544.1"/>
    </source>
</evidence>
<dbReference type="AlphaFoldDB" id="A0A2K3MLA0"/>
<keyword evidence="1" id="KW-0433">Leucine-rich repeat</keyword>
<feature type="domain" description="Leucine-rich repeat-containing N-terminal plant-type" evidence="5">
    <location>
        <begin position="37"/>
        <end position="74"/>
    </location>
</feature>
<evidence type="ECO:0000256" key="1">
    <source>
        <dbReference type="ARBA" id="ARBA00022614"/>
    </source>
</evidence>
<reference evidence="6 7" key="1">
    <citation type="journal article" date="2014" name="Am. J. Bot.">
        <title>Genome assembly and annotation for red clover (Trifolium pratense; Fabaceae).</title>
        <authorList>
            <person name="Istvanek J."/>
            <person name="Jaros M."/>
            <person name="Krenek A."/>
            <person name="Repkova J."/>
        </authorList>
    </citation>
    <scope>NUCLEOTIDE SEQUENCE [LARGE SCALE GENOMIC DNA]</scope>
    <source>
        <strain evidence="7">cv. Tatra</strain>
        <tissue evidence="6">Young leaves</tissue>
    </source>
</reference>
<organism evidence="6 7">
    <name type="scientific">Trifolium pratense</name>
    <name type="common">Red clover</name>
    <dbReference type="NCBI Taxonomy" id="57577"/>
    <lineage>
        <taxon>Eukaryota</taxon>
        <taxon>Viridiplantae</taxon>
        <taxon>Streptophyta</taxon>
        <taxon>Embryophyta</taxon>
        <taxon>Tracheophyta</taxon>
        <taxon>Spermatophyta</taxon>
        <taxon>Magnoliopsida</taxon>
        <taxon>eudicotyledons</taxon>
        <taxon>Gunneridae</taxon>
        <taxon>Pentapetalae</taxon>
        <taxon>rosids</taxon>
        <taxon>fabids</taxon>
        <taxon>Fabales</taxon>
        <taxon>Fabaceae</taxon>
        <taxon>Papilionoideae</taxon>
        <taxon>50 kb inversion clade</taxon>
        <taxon>NPAAA clade</taxon>
        <taxon>Hologalegina</taxon>
        <taxon>IRL clade</taxon>
        <taxon>Trifolieae</taxon>
        <taxon>Trifolium</taxon>
    </lineage>
</organism>
<dbReference type="Pfam" id="PF08263">
    <property type="entry name" value="LRRNT_2"/>
    <property type="match status" value="1"/>
</dbReference>
<comment type="caution">
    <text evidence="6">The sequence shown here is derived from an EMBL/GenBank/DDBJ whole genome shotgun (WGS) entry which is preliminary data.</text>
</comment>